<proteinExistence type="inferred from homology"/>
<dbReference type="RefSeq" id="WP_112894299.1">
    <property type="nucleotide sequence ID" value="NZ_CAWNYH010000003.1"/>
</dbReference>
<evidence type="ECO:0000256" key="4">
    <source>
        <dbReference type="ARBA" id="ARBA00011901"/>
    </source>
</evidence>
<evidence type="ECO:0000313" key="10">
    <source>
        <dbReference type="EMBL" id="NDL02791.1"/>
    </source>
</evidence>
<dbReference type="EMBL" id="WSFC01000008">
    <property type="protein sequence ID" value="NDL02791.1"/>
    <property type="molecule type" value="Genomic_DNA"/>
</dbReference>
<comment type="caution">
    <text evidence="11">The sequence shown here is derived from an EMBL/GenBank/DDBJ whole genome shotgun (WGS) entry which is preliminary data.</text>
</comment>
<evidence type="ECO:0000313" key="11">
    <source>
        <dbReference type="EMBL" id="RAX13957.1"/>
    </source>
</evidence>
<dbReference type="InterPro" id="IPR050695">
    <property type="entry name" value="N-acetylmuramoyl_amidase_3"/>
</dbReference>
<evidence type="ECO:0000256" key="8">
    <source>
        <dbReference type="ARBA" id="ARBA00023316"/>
    </source>
</evidence>
<evidence type="ECO:0000313" key="13">
    <source>
        <dbReference type="Proteomes" id="UP000466619"/>
    </source>
</evidence>
<dbReference type="GO" id="GO:0009253">
    <property type="term" value="P:peptidoglycan catabolic process"/>
    <property type="evidence" value="ECO:0007669"/>
    <property type="project" value="InterPro"/>
</dbReference>
<protein>
    <recommendedName>
        <fullName evidence="4">N-acetylmuramoyl-L-alanine amidase</fullName>
        <ecNumber evidence="4">3.5.1.28</ecNumber>
    </recommendedName>
</protein>
<dbReference type="EC" id="3.5.1.28" evidence="4"/>
<evidence type="ECO:0000259" key="9">
    <source>
        <dbReference type="SMART" id="SM00646"/>
    </source>
</evidence>
<dbReference type="GO" id="GO:0071555">
    <property type="term" value="P:cell wall organization"/>
    <property type="evidence" value="ECO:0007669"/>
    <property type="project" value="UniProtKB-KW"/>
</dbReference>
<dbReference type="Pfam" id="PF01520">
    <property type="entry name" value="Amidase_3"/>
    <property type="match status" value="1"/>
</dbReference>
<gene>
    <name evidence="11" type="ORF">CKY02_03880</name>
    <name evidence="10" type="ORF">GPY48_05790</name>
</gene>
<dbReference type="GO" id="GO:0030288">
    <property type="term" value="C:outer membrane-bounded periplasmic space"/>
    <property type="evidence" value="ECO:0007669"/>
    <property type="project" value="TreeGrafter"/>
</dbReference>
<dbReference type="CDD" id="cd02696">
    <property type="entry name" value="MurNAc-LAA"/>
    <property type="match status" value="1"/>
</dbReference>
<organism evidence="11 12">
    <name type="scientific">Photorhabdus bodei</name>
    <dbReference type="NCBI Taxonomy" id="2029681"/>
    <lineage>
        <taxon>Bacteria</taxon>
        <taxon>Pseudomonadati</taxon>
        <taxon>Pseudomonadota</taxon>
        <taxon>Gammaproteobacteria</taxon>
        <taxon>Enterobacterales</taxon>
        <taxon>Morganellaceae</taxon>
        <taxon>Photorhabdus</taxon>
    </lineage>
</organism>
<evidence type="ECO:0000313" key="12">
    <source>
        <dbReference type="Proteomes" id="UP000250919"/>
    </source>
</evidence>
<evidence type="ECO:0000256" key="6">
    <source>
        <dbReference type="ARBA" id="ARBA00022764"/>
    </source>
</evidence>
<keyword evidence="7" id="KW-0378">Hydrolase</keyword>
<evidence type="ECO:0000256" key="3">
    <source>
        <dbReference type="ARBA" id="ARBA00010860"/>
    </source>
</evidence>
<dbReference type="PANTHER" id="PTHR30404">
    <property type="entry name" value="N-ACETYLMURAMOYL-L-ALANINE AMIDASE"/>
    <property type="match status" value="1"/>
</dbReference>
<dbReference type="GeneID" id="88805046"/>
<dbReference type="Proteomes" id="UP000250919">
    <property type="component" value="Unassembled WGS sequence"/>
</dbReference>
<evidence type="ECO:0000256" key="5">
    <source>
        <dbReference type="ARBA" id="ARBA00022729"/>
    </source>
</evidence>
<dbReference type="InterPro" id="IPR002508">
    <property type="entry name" value="MurNAc-LAA_cat"/>
</dbReference>
<keyword evidence="6" id="KW-0574">Periplasm</keyword>
<comment type="subcellular location">
    <subcellularLocation>
        <location evidence="2">Periplasm</location>
    </subcellularLocation>
</comment>
<keyword evidence="5" id="KW-0732">Signal</keyword>
<dbReference type="EMBL" id="NSCM01000003">
    <property type="protein sequence ID" value="RAX13957.1"/>
    <property type="molecule type" value="Genomic_DNA"/>
</dbReference>
<dbReference type="Pfam" id="PF11741">
    <property type="entry name" value="AMIN"/>
    <property type="match status" value="1"/>
</dbReference>
<dbReference type="SUPFAM" id="SSF53187">
    <property type="entry name" value="Zn-dependent exopeptidases"/>
    <property type="match status" value="1"/>
</dbReference>
<dbReference type="FunFam" id="3.40.630.40:FF:000003">
    <property type="entry name" value="N-acetylmuramoyl-L-alanine amidase AmiB"/>
    <property type="match status" value="1"/>
</dbReference>
<keyword evidence="8" id="KW-0961">Cell wall biogenesis/degradation</keyword>
<keyword evidence="13" id="KW-1185">Reference proteome</keyword>
<comment type="similarity">
    <text evidence="3">Belongs to the N-acetylmuramoyl-L-alanine amidase 3 family.</text>
</comment>
<comment type="catalytic activity">
    <reaction evidence="1">
        <text>Hydrolyzes the link between N-acetylmuramoyl residues and L-amino acid residues in certain cell-wall glycopeptides.</text>
        <dbReference type="EC" id="3.5.1.28"/>
    </reaction>
</comment>
<sequence>MMCPLVAKMIKKWQISFMIMCWLFIMMSSLVVTTATAATLSNIHVSNSINESKVTMVFSGGRPNYSFFPLHSPERLVVDIHQTEKIVGLPMNLPGQDLVRKIRSSQAPDRQKKRIVFELNNKVKVNSIVQQSDSEYRVIFTLRASGVSTGKSIFRESSQAATGKLSLTNSKLQTTKQAALQATSKGGQRVVVAIDAGHGGQDPGAIGQRGLKEKNVTISVARKLEALLRNDPMFKPVLTRNGDYFISVAGRSEVARKHSANMLISIHADAAPNRSARGASVWVLSNKRANSELGNWLEQHEKQSELLGGAGNALANGADPYLSQAVLDLQFGHSQRVGYNVAVQVLSELRKVGLLHKRSPEHASLGVLRSPDIPSILVETGFISNSAEEALLGSNDFQDKLASAIHRGLRNYFLANPLQAVPETAKK</sequence>
<dbReference type="AlphaFoldDB" id="A0A329XAV9"/>
<dbReference type="InterPro" id="IPR021731">
    <property type="entry name" value="AMIN_dom"/>
</dbReference>
<dbReference type="PANTHER" id="PTHR30404:SF6">
    <property type="entry name" value="N-ACETYLMURAMOYL-L-ALANINE AMIDASE AMIB"/>
    <property type="match status" value="1"/>
</dbReference>
<feature type="domain" description="MurNAc-LAA" evidence="9">
    <location>
        <begin position="252"/>
        <end position="410"/>
    </location>
</feature>
<dbReference type="Gene3D" id="3.40.630.40">
    <property type="entry name" value="Zn-dependent exopeptidases"/>
    <property type="match status" value="1"/>
</dbReference>
<dbReference type="GO" id="GO:0008745">
    <property type="term" value="F:N-acetylmuramoyl-L-alanine amidase activity"/>
    <property type="evidence" value="ECO:0007669"/>
    <property type="project" value="UniProtKB-EC"/>
</dbReference>
<dbReference type="SMART" id="SM00646">
    <property type="entry name" value="Ami_3"/>
    <property type="match status" value="1"/>
</dbReference>
<dbReference type="Gene3D" id="2.60.40.3500">
    <property type="match status" value="1"/>
</dbReference>
<evidence type="ECO:0000256" key="7">
    <source>
        <dbReference type="ARBA" id="ARBA00022801"/>
    </source>
</evidence>
<reference evidence="11 12" key="2">
    <citation type="journal article" date="2018" name="Int. J. Syst. Evol. Microbiol.">
        <title>Whole-genome-based revisit of Photorhabdus phylogeny: proposal for the elevation of most Photorhabdus subspecies to the species level and description of one novel species Photorhabdus bodei sp. nov., and one novel subspecies Photorhabdus laumondii subsp. clarkei subsp. nov.</title>
        <authorList>
            <person name="Machado R.A.R."/>
            <person name="Wuthrich D."/>
            <person name="Kuhnert P."/>
            <person name="Arce C.C.M."/>
            <person name="Thonen L."/>
            <person name="Ruiz C."/>
            <person name="Zhang X."/>
            <person name="Robert C.A.M."/>
            <person name="Karimi J."/>
            <person name="Kamali S."/>
            <person name="Ma J."/>
            <person name="Bruggmann R."/>
            <person name="Erb M."/>
        </authorList>
    </citation>
    <scope>NUCLEOTIDE SEQUENCE [LARGE SCALE GENOMIC DNA]</scope>
    <source>
        <strain evidence="11 12">LJ24-63</strain>
    </source>
</reference>
<reference evidence="11" key="1">
    <citation type="submission" date="2017-08" db="EMBL/GenBank/DDBJ databases">
        <authorList>
            <person name="de Groot N.N."/>
        </authorList>
    </citation>
    <scope>NUCLEOTIDE SEQUENCE</scope>
    <source>
        <strain evidence="11">LJ24-63</strain>
    </source>
</reference>
<evidence type="ECO:0000256" key="2">
    <source>
        <dbReference type="ARBA" id="ARBA00004418"/>
    </source>
</evidence>
<accession>A0A329XAV9</accession>
<name>A0A329XAV9_9GAMM</name>
<dbReference type="Proteomes" id="UP000466619">
    <property type="component" value="Unassembled WGS sequence"/>
</dbReference>
<evidence type="ECO:0000256" key="1">
    <source>
        <dbReference type="ARBA" id="ARBA00001561"/>
    </source>
</evidence>
<reference evidence="10 13" key="3">
    <citation type="submission" date="2019-12" db="EMBL/GenBank/DDBJ databases">
        <title>Engineering Photorhabdus to improve their lethality against agricultural pests.</title>
        <authorList>
            <person name="Machado R.A.R."/>
        </authorList>
    </citation>
    <scope>NUCLEOTIDE SEQUENCE [LARGE SCALE GENOMIC DNA]</scope>
    <source>
        <strain evidence="10 13">M-CN4</strain>
    </source>
</reference>